<proteinExistence type="predicted"/>
<dbReference type="AlphaFoldDB" id="A0ABD4ZZ42"/>
<evidence type="ECO:0000313" key="1">
    <source>
        <dbReference type="EMBL" id="MDO6360748.1"/>
    </source>
</evidence>
<organism evidence="1 2">
    <name type="scientific">Lactobacillus paragasseri</name>
    <dbReference type="NCBI Taxonomy" id="2107999"/>
    <lineage>
        <taxon>Bacteria</taxon>
        <taxon>Bacillati</taxon>
        <taxon>Bacillota</taxon>
        <taxon>Bacilli</taxon>
        <taxon>Lactobacillales</taxon>
        <taxon>Lactobacillaceae</taxon>
        <taxon>Lactobacillus</taxon>
    </lineage>
</organism>
<comment type="caution">
    <text evidence="1">The sequence shown here is derived from an EMBL/GenBank/DDBJ whole genome shotgun (WGS) entry which is preliminary data.</text>
</comment>
<evidence type="ECO:0000313" key="2">
    <source>
        <dbReference type="Proteomes" id="UP001169713"/>
    </source>
</evidence>
<dbReference type="Proteomes" id="UP001169713">
    <property type="component" value="Unassembled WGS sequence"/>
</dbReference>
<dbReference type="EMBL" id="JAUONS010000001">
    <property type="protein sequence ID" value="MDO6360748.1"/>
    <property type="molecule type" value="Genomic_DNA"/>
</dbReference>
<name>A0ABD4ZZ42_9LACO</name>
<protein>
    <submittedName>
        <fullName evidence="1">Uncharacterized protein</fullName>
    </submittedName>
</protein>
<reference evidence="1" key="1">
    <citation type="submission" date="2023-07" db="EMBL/GenBank/DDBJ databases">
        <title>Whole Genome Sequencing of Colonoscopy isolates.</title>
        <authorList>
            <person name="Surve S.V."/>
            <person name="Valls R.A."/>
            <person name="Barrak K.E."/>
            <person name="Gardner T.B."/>
            <person name="O'Toole G.A."/>
        </authorList>
    </citation>
    <scope>NUCLEOTIDE SEQUENCE</scope>
    <source>
        <strain evidence="1">GP0003</strain>
    </source>
</reference>
<sequence>MVDILEFKPGIDSGKYKVYIVKTGWKDLADCVVSDYDLVLSNSPEILLPTLIHKYLRLPWTTSDHGYWKHPTPGFEVTELDLSSDDSKYSNKYRNLKDFLKPYHDGNCKSIRSIHTLTYDIESNGVNEEYAKHEVIEFSFKILDKLIKAEDETISKRKKEARQKQADAKFNQLIDDISKLSIANKQKILAKLVK</sequence>
<gene>
    <name evidence="1" type="ORF">Q4436_01260</name>
</gene>
<accession>A0ABD4ZZ42</accession>
<dbReference type="RefSeq" id="WP_262333897.1">
    <property type="nucleotide sequence ID" value="NZ_JANZQG010000004.1"/>
</dbReference>